<comment type="caution">
    <text evidence="2">The sequence shown here is derived from an EMBL/GenBank/DDBJ whole genome shotgun (WGS) entry which is preliminary data.</text>
</comment>
<organism evidence="2 3">
    <name type="scientific">Riccia sorocarpa</name>
    <dbReference type="NCBI Taxonomy" id="122646"/>
    <lineage>
        <taxon>Eukaryota</taxon>
        <taxon>Viridiplantae</taxon>
        <taxon>Streptophyta</taxon>
        <taxon>Embryophyta</taxon>
        <taxon>Marchantiophyta</taxon>
        <taxon>Marchantiopsida</taxon>
        <taxon>Marchantiidae</taxon>
        <taxon>Marchantiales</taxon>
        <taxon>Ricciaceae</taxon>
        <taxon>Riccia</taxon>
    </lineage>
</organism>
<gene>
    <name evidence="2" type="ORF">R1sor_016994</name>
</gene>
<keyword evidence="3" id="KW-1185">Reference proteome</keyword>
<feature type="compositionally biased region" description="Polar residues" evidence="1">
    <location>
        <begin position="220"/>
        <end position="244"/>
    </location>
</feature>
<feature type="region of interest" description="Disordered" evidence="1">
    <location>
        <begin position="75"/>
        <end position="274"/>
    </location>
</feature>
<feature type="compositionally biased region" description="Basic and acidic residues" evidence="1">
    <location>
        <begin position="207"/>
        <end position="219"/>
    </location>
</feature>
<dbReference type="Proteomes" id="UP001633002">
    <property type="component" value="Unassembled WGS sequence"/>
</dbReference>
<feature type="region of interest" description="Disordered" evidence="1">
    <location>
        <begin position="290"/>
        <end position="350"/>
    </location>
</feature>
<evidence type="ECO:0000313" key="2">
    <source>
        <dbReference type="EMBL" id="KAL3698972.1"/>
    </source>
</evidence>
<feature type="compositionally biased region" description="Acidic residues" evidence="1">
    <location>
        <begin position="296"/>
        <end position="306"/>
    </location>
</feature>
<accession>A0ABD3I5H6</accession>
<proteinExistence type="predicted"/>
<feature type="compositionally biased region" description="Gly residues" evidence="1">
    <location>
        <begin position="338"/>
        <end position="350"/>
    </location>
</feature>
<evidence type="ECO:0000313" key="3">
    <source>
        <dbReference type="Proteomes" id="UP001633002"/>
    </source>
</evidence>
<feature type="compositionally biased region" description="Basic and acidic residues" evidence="1">
    <location>
        <begin position="170"/>
        <end position="183"/>
    </location>
</feature>
<sequence>MAIDSVDPGSARLPIPIKISKLGAVTEPANSRDVRTPVSDDVIIQDGVRMVRVDSWGYRPERLQEVDFPPLITVKDPDQQKVTGGSNTIDAGMPGTPVRGATSSTSEPVINVKDYPGVSNLRPISMNTRPPEKGVSSSRRGKELVDDGRSTPVSKGSPTGEFTLPRNFRKGKEQRVDTHRDPTRTNIFNTLRDLEEKEQALNPPEEVGTKSEGEQDRNEVQGTAKRQSNLQDSPKISDSQTSAGLETPRAQKEKAENSVLTWAASYPDHPMTEEDPTYQKVETFSQLVPVGQGGVMEEDIEVEDPQEVARAEEPPDRGEPTTTHTENVLEGVALQEPLGGGGGGTISDSG</sequence>
<name>A0ABD3I5H6_9MARC</name>
<feature type="compositionally biased region" description="Basic and acidic residues" evidence="1">
    <location>
        <begin position="307"/>
        <end position="319"/>
    </location>
</feature>
<reference evidence="2 3" key="1">
    <citation type="submission" date="2024-09" db="EMBL/GenBank/DDBJ databases">
        <title>Chromosome-scale assembly of Riccia sorocarpa.</title>
        <authorList>
            <person name="Paukszto L."/>
        </authorList>
    </citation>
    <scope>NUCLEOTIDE SEQUENCE [LARGE SCALE GENOMIC DNA]</scope>
    <source>
        <strain evidence="2">LP-2024</strain>
        <tissue evidence="2">Aerial parts of the thallus</tissue>
    </source>
</reference>
<dbReference type="AlphaFoldDB" id="A0ABD3I5H6"/>
<protein>
    <submittedName>
        <fullName evidence="2">Uncharacterized protein</fullName>
    </submittedName>
</protein>
<evidence type="ECO:0000256" key="1">
    <source>
        <dbReference type="SAM" id="MobiDB-lite"/>
    </source>
</evidence>
<feature type="compositionally biased region" description="Polar residues" evidence="1">
    <location>
        <begin position="80"/>
        <end position="89"/>
    </location>
</feature>
<dbReference type="EMBL" id="JBJQOH010000001">
    <property type="protein sequence ID" value="KAL3698972.1"/>
    <property type="molecule type" value="Genomic_DNA"/>
</dbReference>
<feature type="compositionally biased region" description="Basic and acidic residues" evidence="1">
    <location>
        <begin position="140"/>
        <end position="149"/>
    </location>
</feature>